<keyword evidence="4" id="KW-1185">Reference proteome</keyword>
<evidence type="ECO:0000313" key="4">
    <source>
        <dbReference type="Proteomes" id="UP000298860"/>
    </source>
</evidence>
<sequence>MANAAAADPRPAGVEAATGVATAPAAEMDGNGPAGTPGGGRRARFGWHGLGRARRIAALVLIGLAALVSLLCVLLVVSAWLEDASINARTGRATAEVVSVAFNRTVVRFDTPDGAVRIPPDGVLYPEGLEQGQLVRVEYDTNNPDLVRVAGRGAYLTYLPAGSTLLGVWAVVLPGLWWLRRPSRAS</sequence>
<name>A0A4D4IYV5_9PSEU</name>
<accession>A0A4D4IYV5</accession>
<feature type="region of interest" description="Disordered" evidence="1">
    <location>
        <begin position="1"/>
        <end position="40"/>
    </location>
</feature>
<organism evidence="3 4">
    <name type="scientific">Gandjariella thermophila</name>
    <dbReference type="NCBI Taxonomy" id="1931992"/>
    <lineage>
        <taxon>Bacteria</taxon>
        <taxon>Bacillati</taxon>
        <taxon>Actinomycetota</taxon>
        <taxon>Actinomycetes</taxon>
        <taxon>Pseudonocardiales</taxon>
        <taxon>Pseudonocardiaceae</taxon>
        <taxon>Gandjariella</taxon>
    </lineage>
</organism>
<keyword evidence="2" id="KW-0472">Membrane</keyword>
<dbReference type="Proteomes" id="UP000298860">
    <property type="component" value="Unassembled WGS sequence"/>
</dbReference>
<proteinExistence type="predicted"/>
<evidence type="ECO:0000313" key="3">
    <source>
        <dbReference type="EMBL" id="GDY29431.1"/>
    </source>
</evidence>
<comment type="caution">
    <text evidence="3">The sequence shown here is derived from an EMBL/GenBank/DDBJ whole genome shotgun (WGS) entry which is preliminary data.</text>
</comment>
<reference evidence="4" key="1">
    <citation type="submission" date="2019-04" db="EMBL/GenBank/DDBJ databases">
        <title>Draft genome sequence of Pseudonocardiaceae bacterium SL3-2-4.</title>
        <authorList>
            <person name="Ningsih F."/>
            <person name="Yokota A."/>
            <person name="Sakai Y."/>
            <person name="Nanatani K."/>
            <person name="Yabe S."/>
            <person name="Oetari A."/>
            <person name="Sjamsuridzal W."/>
        </authorList>
    </citation>
    <scope>NUCLEOTIDE SEQUENCE [LARGE SCALE GENOMIC DNA]</scope>
    <source>
        <strain evidence="4">SL3-2-4</strain>
    </source>
</reference>
<feature type="transmembrane region" description="Helical" evidence="2">
    <location>
        <begin position="56"/>
        <end position="81"/>
    </location>
</feature>
<keyword evidence="2" id="KW-0812">Transmembrane</keyword>
<feature type="compositionally biased region" description="Low complexity" evidence="1">
    <location>
        <begin position="1"/>
        <end position="31"/>
    </location>
</feature>
<evidence type="ECO:0000256" key="1">
    <source>
        <dbReference type="SAM" id="MobiDB-lite"/>
    </source>
</evidence>
<protein>
    <recommendedName>
        <fullName evidence="5">DUF3592 domain-containing protein</fullName>
    </recommendedName>
</protein>
<dbReference type="AlphaFoldDB" id="A0A4D4IYV5"/>
<gene>
    <name evidence="3" type="ORF">GTS_10640</name>
</gene>
<evidence type="ECO:0000256" key="2">
    <source>
        <dbReference type="SAM" id="Phobius"/>
    </source>
</evidence>
<dbReference type="EMBL" id="BJFL01000003">
    <property type="protein sequence ID" value="GDY29431.1"/>
    <property type="molecule type" value="Genomic_DNA"/>
</dbReference>
<evidence type="ECO:0008006" key="5">
    <source>
        <dbReference type="Google" id="ProtNLM"/>
    </source>
</evidence>
<keyword evidence="2" id="KW-1133">Transmembrane helix</keyword>
<feature type="transmembrane region" description="Helical" evidence="2">
    <location>
        <begin position="155"/>
        <end position="179"/>
    </location>
</feature>